<reference evidence="2" key="1">
    <citation type="submission" date="2017-05" db="UniProtKB">
        <authorList>
            <consortium name="EnsemblMetazoa"/>
        </authorList>
    </citation>
    <scope>IDENTIFICATION</scope>
</reference>
<dbReference type="InParanoid" id="A0A1X7TJS0"/>
<feature type="compositionally biased region" description="Low complexity" evidence="1">
    <location>
        <begin position="86"/>
        <end position="101"/>
    </location>
</feature>
<dbReference type="EnsemblMetazoa" id="Aqu2.1.15136_001">
    <property type="protein sequence ID" value="Aqu2.1.15136_001"/>
    <property type="gene ID" value="Aqu2.1.15136"/>
</dbReference>
<name>A0A1X7TJS0_AMPQE</name>
<proteinExistence type="predicted"/>
<accession>A0A1X7TJS0</accession>
<evidence type="ECO:0000313" key="2">
    <source>
        <dbReference type="EnsemblMetazoa" id="Aqu2.1.15136_001"/>
    </source>
</evidence>
<organism evidence="2">
    <name type="scientific">Amphimedon queenslandica</name>
    <name type="common">Sponge</name>
    <dbReference type="NCBI Taxonomy" id="400682"/>
    <lineage>
        <taxon>Eukaryota</taxon>
        <taxon>Metazoa</taxon>
        <taxon>Porifera</taxon>
        <taxon>Demospongiae</taxon>
        <taxon>Heteroscleromorpha</taxon>
        <taxon>Haplosclerida</taxon>
        <taxon>Niphatidae</taxon>
        <taxon>Amphimedon</taxon>
    </lineage>
</organism>
<feature type="region of interest" description="Disordered" evidence="1">
    <location>
        <begin position="76"/>
        <end position="108"/>
    </location>
</feature>
<protein>
    <submittedName>
        <fullName evidence="2">Uncharacterized protein</fullName>
    </submittedName>
</protein>
<sequence>FDAPQDEPFTGWSIKPHLKPCRLRRCDVDNFGEVNYPLPPCCLVSVYGSPGAVPSLHYSVPLDGVADPATLFIHRSLRTAPPPPSTVQGASSSSSTASISQTRRETEE</sequence>
<dbReference type="AlphaFoldDB" id="A0A1X7TJS0"/>
<evidence type="ECO:0000256" key="1">
    <source>
        <dbReference type="SAM" id="MobiDB-lite"/>
    </source>
</evidence>